<feature type="compositionally biased region" description="Basic and acidic residues" evidence="1">
    <location>
        <begin position="1"/>
        <end position="13"/>
    </location>
</feature>
<gene>
    <name evidence="2" type="ORF">L4H06_03640</name>
</gene>
<evidence type="ECO:0000313" key="2">
    <source>
        <dbReference type="EMBL" id="MCF7529326.1"/>
    </source>
</evidence>
<organism evidence="2 3">
    <name type="scientific">Neisseria lisongii</name>
    <dbReference type="NCBI Taxonomy" id="2912188"/>
    <lineage>
        <taxon>Bacteria</taxon>
        <taxon>Pseudomonadati</taxon>
        <taxon>Pseudomonadota</taxon>
        <taxon>Betaproteobacteria</taxon>
        <taxon>Neisseriales</taxon>
        <taxon>Neisseriaceae</taxon>
        <taxon>Neisseria</taxon>
    </lineage>
</organism>
<evidence type="ECO:0000256" key="1">
    <source>
        <dbReference type="SAM" id="MobiDB-lite"/>
    </source>
</evidence>
<dbReference type="AlphaFoldDB" id="A0AAW5ALM8"/>
<protein>
    <submittedName>
        <fullName evidence="2">Uncharacterized protein</fullName>
    </submittedName>
</protein>
<dbReference type="RefSeq" id="WP_237092568.1">
    <property type="nucleotide sequence ID" value="NZ_JAKKDL010000003.1"/>
</dbReference>
<feature type="region of interest" description="Disordered" evidence="1">
    <location>
        <begin position="1"/>
        <end position="24"/>
    </location>
</feature>
<proteinExistence type="predicted"/>
<evidence type="ECO:0000313" key="3">
    <source>
        <dbReference type="Proteomes" id="UP001201397"/>
    </source>
</evidence>
<reference evidence="2" key="1">
    <citation type="submission" date="2022-01" db="EMBL/GenBank/DDBJ databases">
        <title>Neisseria sp. ZJ104.</title>
        <authorList>
            <person name="Yang C."/>
        </authorList>
    </citation>
    <scope>NUCLEOTIDE SEQUENCE</scope>
    <source>
        <strain evidence="2">ZJ104</strain>
    </source>
</reference>
<dbReference type="EMBL" id="JAKKDL010000003">
    <property type="protein sequence ID" value="MCF7529326.1"/>
    <property type="molecule type" value="Genomic_DNA"/>
</dbReference>
<dbReference type="Proteomes" id="UP001201397">
    <property type="component" value="Unassembled WGS sequence"/>
</dbReference>
<accession>A0AAW5ALM8</accession>
<sequence>MSKADFSEAKTDKAGSGSVKTPEDCQHFYKNSQAKYCPTAYNTQV</sequence>
<comment type="caution">
    <text evidence="2">The sequence shown here is derived from an EMBL/GenBank/DDBJ whole genome shotgun (WGS) entry which is preliminary data.</text>
</comment>
<name>A0AAW5ALM8_9NEIS</name>